<proteinExistence type="predicted"/>
<evidence type="ECO:0000313" key="2">
    <source>
        <dbReference type="Proteomes" id="UP001515500"/>
    </source>
</evidence>
<dbReference type="InterPro" id="IPR055164">
    <property type="entry name" value="EDR1/CTR1/ARMC3-like_pept-like"/>
</dbReference>
<dbReference type="GeneID" id="120254422"/>
<organism evidence="2 3">
    <name type="scientific">Dioscorea cayennensis subsp. rotundata</name>
    <name type="common">White Guinea yam</name>
    <name type="synonym">Dioscorea rotundata</name>
    <dbReference type="NCBI Taxonomy" id="55577"/>
    <lineage>
        <taxon>Eukaryota</taxon>
        <taxon>Viridiplantae</taxon>
        <taxon>Streptophyta</taxon>
        <taxon>Embryophyta</taxon>
        <taxon>Tracheophyta</taxon>
        <taxon>Spermatophyta</taxon>
        <taxon>Magnoliopsida</taxon>
        <taxon>Liliopsida</taxon>
        <taxon>Dioscoreales</taxon>
        <taxon>Dioscoreaceae</taxon>
        <taxon>Dioscorea</taxon>
    </lineage>
</organism>
<keyword evidence="3" id="KW-0418">Kinase</keyword>
<reference evidence="3" key="1">
    <citation type="submission" date="2025-08" db="UniProtKB">
        <authorList>
            <consortium name="RefSeq"/>
        </authorList>
    </citation>
    <scope>IDENTIFICATION</scope>
</reference>
<dbReference type="AlphaFoldDB" id="A0AB40AW04"/>
<dbReference type="RefSeq" id="XP_039118471.1">
    <property type="nucleotide sequence ID" value="XM_039262537.1"/>
</dbReference>
<name>A0AB40AW04_DIOCR</name>
<accession>A0AB40AW04</accession>
<evidence type="ECO:0000313" key="3">
    <source>
        <dbReference type="RefSeq" id="XP_039118471.1"/>
    </source>
</evidence>
<dbReference type="Proteomes" id="UP001515500">
    <property type="component" value="Unplaced"/>
</dbReference>
<dbReference type="GO" id="GO:0016301">
    <property type="term" value="F:kinase activity"/>
    <property type="evidence" value="ECO:0007669"/>
    <property type="project" value="UniProtKB-KW"/>
</dbReference>
<gene>
    <name evidence="3" type="primary">LOC120254422</name>
</gene>
<sequence>MMSEEEFHVQLALAISNSEFRVDPDRDQIRAVKILSLGKQRMDLIREQDVSADVLSRRYWSYPCKGKVGVPCKLVKGSQYTGVDDDAVNIIKLDTRRCVFMFFK</sequence>
<protein>
    <submittedName>
        <fullName evidence="3">Probable serine/threonine-protein kinase SIS8</fullName>
    </submittedName>
</protein>
<evidence type="ECO:0000259" key="1">
    <source>
        <dbReference type="Pfam" id="PF14381"/>
    </source>
</evidence>
<keyword evidence="3" id="KW-0808">Transferase</keyword>
<dbReference type="Pfam" id="PF14381">
    <property type="entry name" value="EDR1_CTR1_ARMC3_pept"/>
    <property type="match status" value="1"/>
</dbReference>
<feature type="domain" description="EDR1/CTR1/ARMC3-like peptidase-like" evidence="1">
    <location>
        <begin position="67"/>
        <end position="97"/>
    </location>
</feature>
<keyword evidence="2" id="KW-1185">Reference proteome</keyword>